<protein>
    <submittedName>
        <fullName evidence="1">Uncharacterized protein</fullName>
    </submittedName>
</protein>
<reference evidence="1 2" key="1">
    <citation type="submission" date="2019-03" db="EMBL/GenBank/DDBJ databases">
        <title>Single cell metagenomics reveals metabolic interactions within the superorganism composed of flagellate Streblomastix strix and complex community of Bacteroidetes bacteria on its surface.</title>
        <authorList>
            <person name="Treitli S.C."/>
            <person name="Kolisko M."/>
            <person name="Husnik F."/>
            <person name="Keeling P."/>
            <person name="Hampl V."/>
        </authorList>
    </citation>
    <scope>NUCLEOTIDE SEQUENCE [LARGE SCALE GENOMIC DNA]</scope>
    <source>
        <strain evidence="1">ST1C</strain>
    </source>
</reference>
<organism evidence="1 2">
    <name type="scientific">Streblomastix strix</name>
    <dbReference type="NCBI Taxonomy" id="222440"/>
    <lineage>
        <taxon>Eukaryota</taxon>
        <taxon>Metamonada</taxon>
        <taxon>Preaxostyla</taxon>
        <taxon>Oxymonadida</taxon>
        <taxon>Streblomastigidae</taxon>
        <taxon>Streblomastix</taxon>
    </lineage>
</organism>
<name>A0A5J4UCG6_9EUKA</name>
<dbReference type="EMBL" id="SNRW01017580">
    <property type="protein sequence ID" value="KAA6368208.1"/>
    <property type="molecule type" value="Genomic_DNA"/>
</dbReference>
<dbReference type="AlphaFoldDB" id="A0A5J4UCG6"/>
<gene>
    <name evidence="1" type="ORF">EZS28_036265</name>
</gene>
<comment type="caution">
    <text evidence="1">The sequence shown here is derived from an EMBL/GenBank/DDBJ whole genome shotgun (WGS) entry which is preliminary data.</text>
</comment>
<proteinExistence type="predicted"/>
<dbReference type="Proteomes" id="UP000324800">
    <property type="component" value="Unassembled WGS sequence"/>
</dbReference>
<sequence length="95" mass="11170">MNIIREWDDRLVPYYMKQMNEQSKDAEIASKQASEEKRIKFLQPRDVILLVGPDDVIWVEPMNTVLDALTYLLGPIIQFLRQQDSDKEQFIGNKT</sequence>
<evidence type="ECO:0000313" key="2">
    <source>
        <dbReference type="Proteomes" id="UP000324800"/>
    </source>
</evidence>
<accession>A0A5J4UCG6</accession>
<evidence type="ECO:0000313" key="1">
    <source>
        <dbReference type="EMBL" id="KAA6368208.1"/>
    </source>
</evidence>
<dbReference type="Gene3D" id="3.40.50.300">
    <property type="entry name" value="P-loop containing nucleotide triphosphate hydrolases"/>
    <property type="match status" value="1"/>
</dbReference>
<dbReference type="InterPro" id="IPR027417">
    <property type="entry name" value="P-loop_NTPase"/>
</dbReference>